<dbReference type="PANTHER" id="PTHR22718:SF11">
    <property type="entry name" value="7TM GPCR SERPENTINE RECEPTOR CLASS X (SRX) DOMAIN-CONTAINING PROTEIN"/>
    <property type="match status" value="1"/>
</dbReference>
<reference evidence="1" key="2">
    <citation type="submission" date="2022-06" db="UniProtKB">
        <authorList>
            <consortium name="EnsemblMetazoa"/>
        </authorList>
    </citation>
    <scope>IDENTIFICATION</scope>
    <source>
        <strain evidence="1">PS312</strain>
    </source>
</reference>
<reference evidence="2" key="1">
    <citation type="journal article" date="2008" name="Nat. Genet.">
        <title>The Pristionchus pacificus genome provides a unique perspective on nematode lifestyle and parasitism.</title>
        <authorList>
            <person name="Dieterich C."/>
            <person name="Clifton S.W."/>
            <person name="Schuster L.N."/>
            <person name="Chinwalla A."/>
            <person name="Delehaunty K."/>
            <person name="Dinkelacker I."/>
            <person name="Fulton L."/>
            <person name="Fulton R."/>
            <person name="Godfrey J."/>
            <person name="Minx P."/>
            <person name="Mitreva M."/>
            <person name="Roeseler W."/>
            <person name="Tian H."/>
            <person name="Witte H."/>
            <person name="Yang S.P."/>
            <person name="Wilson R.K."/>
            <person name="Sommer R.J."/>
        </authorList>
    </citation>
    <scope>NUCLEOTIDE SEQUENCE [LARGE SCALE GENOMIC DNA]</scope>
    <source>
        <strain evidence="2">PS312</strain>
    </source>
</reference>
<protein>
    <submittedName>
        <fullName evidence="1">Uncharacterized protein</fullName>
    </submittedName>
</protein>
<dbReference type="EnsemblMetazoa" id="PPA42355.1">
    <property type="protein sequence ID" value="PPA42355.1"/>
    <property type="gene ID" value="WBGene00280724"/>
</dbReference>
<name>A0A2A6D329_PRIPA</name>
<dbReference type="AlphaFoldDB" id="A0A2A6D329"/>
<evidence type="ECO:0000313" key="2">
    <source>
        <dbReference type="Proteomes" id="UP000005239"/>
    </source>
</evidence>
<keyword evidence="2" id="KW-1185">Reference proteome</keyword>
<dbReference type="Proteomes" id="UP000005239">
    <property type="component" value="Unassembled WGS sequence"/>
</dbReference>
<organism evidence="1 2">
    <name type="scientific">Pristionchus pacificus</name>
    <name type="common">Parasitic nematode worm</name>
    <dbReference type="NCBI Taxonomy" id="54126"/>
    <lineage>
        <taxon>Eukaryota</taxon>
        <taxon>Metazoa</taxon>
        <taxon>Ecdysozoa</taxon>
        <taxon>Nematoda</taxon>
        <taxon>Chromadorea</taxon>
        <taxon>Rhabditida</taxon>
        <taxon>Rhabditina</taxon>
        <taxon>Diplogasteromorpha</taxon>
        <taxon>Diplogasteroidea</taxon>
        <taxon>Neodiplogasteridae</taxon>
        <taxon>Pristionchus</taxon>
    </lineage>
</organism>
<evidence type="ECO:0000313" key="1">
    <source>
        <dbReference type="EnsemblMetazoa" id="PPA42355.1"/>
    </source>
</evidence>
<accession>A0A2A6D329</accession>
<gene>
    <name evidence="1" type="primary">WBGene00280724</name>
</gene>
<accession>A0A8R1UW83</accession>
<proteinExistence type="predicted"/>
<dbReference type="OrthoDB" id="5846501at2759"/>
<sequence>MNTAIAIGSVYVSISALGSALYILYLQPLIADITFDLIYLCYLAPSVIIQSVLIANRVGWYISTIFDALQSYGWTCNSVSQVSISVNRWSEKVHCYCPAPANLFHNVPCHCVLYHSTSARTRNNRLRSFHPSLLQVHTSISEIRQTYPSSIEFSYADYGYREIPKPGVPNFVFAYVSMPVKIGCASIPLVIYGMRHSFTHTDSHLRARTCRSIQAAISRMAKEKEARAEIRYSIRHNRAHLHLLVLLIQFANVVYLLNEACIDVFDKSSYYRFCCILTCKKTCEVHGIYEKRKPIVTTMISSSSSDVHTESNMTRIKKRLMIIIEGTRMRLSI</sequence>
<dbReference type="PANTHER" id="PTHR22718">
    <property type="entry name" value="SERPENTINE RECEPTOR, CLASS X"/>
    <property type="match status" value="1"/>
</dbReference>